<feature type="compositionally biased region" description="Low complexity" evidence="1">
    <location>
        <begin position="761"/>
        <end position="770"/>
    </location>
</feature>
<feature type="compositionally biased region" description="Pro residues" evidence="1">
    <location>
        <begin position="292"/>
        <end position="301"/>
    </location>
</feature>
<evidence type="ECO:0000256" key="1">
    <source>
        <dbReference type="SAM" id="MobiDB-lite"/>
    </source>
</evidence>
<dbReference type="GO" id="GO:0004843">
    <property type="term" value="F:cysteine-type deubiquitinase activity"/>
    <property type="evidence" value="ECO:0007669"/>
    <property type="project" value="InterPro"/>
</dbReference>
<dbReference type="GO" id="GO:1990380">
    <property type="term" value="F:K48-linked deubiquitinase activity"/>
    <property type="evidence" value="ECO:0007669"/>
    <property type="project" value="InterPro"/>
</dbReference>
<dbReference type="InterPro" id="IPR033979">
    <property type="entry name" value="MINDY_domain"/>
</dbReference>
<feature type="compositionally biased region" description="Gly residues" evidence="1">
    <location>
        <begin position="750"/>
        <end position="760"/>
    </location>
</feature>
<gene>
    <name evidence="3" type="ORF">GMDG_06956</name>
</gene>
<keyword evidence="4" id="KW-1185">Reference proteome</keyword>
<dbReference type="GO" id="GO:0016807">
    <property type="term" value="F:cysteine-type carboxypeptidase activity"/>
    <property type="evidence" value="ECO:0007669"/>
    <property type="project" value="TreeGrafter"/>
</dbReference>
<feature type="region of interest" description="Disordered" evidence="1">
    <location>
        <begin position="1"/>
        <end position="340"/>
    </location>
</feature>
<dbReference type="EMBL" id="GL573359">
    <property type="protein sequence ID" value="ELR04727.1"/>
    <property type="molecule type" value="Genomic_DNA"/>
</dbReference>
<accession>L8FV25</accession>
<reference evidence="4" key="1">
    <citation type="submission" date="2010-09" db="EMBL/GenBank/DDBJ databases">
        <title>The genome sequence of Geomyces destructans 20631-21.</title>
        <authorList>
            <consortium name="The Broad Institute Genome Sequencing Platform"/>
            <person name="Cuomo C.A."/>
            <person name="Blehert D.S."/>
            <person name="Lorch J.M."/>
            <person name="Young S.K."/>
            <person name="Zeng Q."/>
            <person name="Gargeya S."/>
            <person name="Fitzgerald M."/>
            <person name="Haas B."/>
            <person name="Abouelleil A."/>
            <person name="Alvarado L."/>
            <person name="Arachchi H.M."/>
            <person name="Berlin A."/>
            <person name="Brown A."/>
            <person name="Chapman S.B."/>
            <person name="Chen Z."/>
            <person name="Dunbar C."/>
            <person name="Freedman E."/>
            <person name="Gearin G."/>
            <person name="Gellesch M."/>
            <person name="Goldberg J."/>
            <person name="Griggs A."/>
            <person name="Gujja S."/>
            <person name="Heiman D."/>
            <person name="Howarth C."/>
            <person name="Larson L."/>
            <person name="Lui A."/>
            <person name="MacDonald P.J.P."/>
            <person name="Montmayeur A."/>
            <person name="Murphy C."/>
            <person name="Neiman D."/>
            <person name="Pearson M."/>
            <person name="Priest M."/>
            <person name="Roberts A."/>
            <person name="Saif S."/>
            <person name="Shea T."/>
            <person name="Shenoy N."/>
            <person name="Sisk P."/>
            <person name="Stolte C."/>
            <person name="Sykes S."/>
            <person name="Wortman J."/>
            <person name="Nusbaum C."/>
            <person name="Birren B."/>
        </authorList>
    </citation>
    <scope>NUCLEOTIDE SEQUENCE [LARGE SCALE GENOMIC DNA]</scope>
    <source>
        <strain evidence="4">ATCC MYA-4855 / 20631-21</strain>
    </source>
</reference>
<feature type="compositionally biased region" description="Low complexity" evidence="1">
    <location>
        <begin position="109"/>
        <end position="124"/>
    </location>
</feature>
<dbReference type="STRING" id="658429.L8FV25"/>
<feature type="compositionally biased region" description="Acidic residues" evidence="1">
    <location>
        <begin position="231"/>
        <end position="241"/>
    </location>
</feature>
<dbReference type="PANTHER" id="PTHR18063:SF6">
    <property type="entry name" value="UBIQUITIN CARBOXYL-TERMINAL HYDROLASE"/>
    <property type="match status" value="1"/>
</dbReference>
<evidence type="ECO:0000259" key="2">
    <source>
        <dbReference type="Pfam" id="PF04424"/>
    </source>
</evidence>
<feature type="compositionally biased region" description="Basic and acidic residues" evidence="1">
    <location>
        <begin position="330"/>
        <end position="340"/>
    </location>
</feature>
<evidence type="ECO:0000313" key="4">
    <source>
        <dbReference type="Proteomes" id="UP000011064"/>
    </source>
</evidence>
<organism evidence="3 4">
    <name type="scientific">Pseudogymnoascus destructans (strain ATCC MYA-4855 / 20631-21)</name>
    <name type="common">Bat white-nose syndrome fungus</name>
    <name type="synonym">Geomyces destructans</name>
    <dbReference type="NCBI Taxonomy" id="658429"/>
    <lineage>
        <taxon>Eukaryota</taxon>
        <taxon>Fungi</taxon>
        <taxon>Dikarya</taxon>
        <taxon>Ascomycota</taxon>
        <taxon>Pezizomycotina</taxon>
        <taxon>Leotiomycetes</taxon>
        <taxon>Thelebolales</taxon>
        <taxon>Thelebolaceae</taxon>
        <taxon>Pseudogymnoascus</taxon>
    </lineage>
</organism>
<feature type="compositionally biased region" description="Polar residues" evidence="1">
    <location>
        <begin position="778"/>
        <end position="789"/>
    </location>
</feature>
<evidence type="ECO:0000313" key="3">
    <source>
        <dbReference type="EMBL" id="ELR04727.1"/>
    </source>
</evidence>
<feature type="domain" description="MINDY deubiquitinase" evidence="2">
    <location>
        <begin position="341"/>
        <end position="643"/>
    </location>
</feature>
<sequence length="879" mass="94041">MVSRKQEPDEGVPTGGGGNTAGAPQTQRTQGGGEGAGSERREQGGGPAWNEIPESLRSGPRGGAESMNPFARAQNTGNPPASGSAAEVNPWVGEEEKGGPGSSVPDANAPGPRAPDASAPGASGPSPPSQHQDSNVTDQFQNLNIADQSTNSWEGPVEQKSTAEEKPQPNAQPVPPSFGKEYSGNDAWSSVPPPTRAPPPVNVDDTNESSNWDDDQMDLFRTPAGNRVVTEEAESASEEAPGESSRQDAGPAPVVPQKEPMREDGGSEPTGAGEQQSGVIDAAGHEASSQRPIPPRPPNLPPRNIGDSEEATTSHDENSGGEANAPPPRQDVRNSEEKSKETYAIRNITWFDVRARENPRITPVLMQNANGPCPLLALVNALTISTPQNLATPLIETLRTREQISLELLLTAVLDDLMSEQREDGTEELPDITDLYTFLITLHTGMNVNPSFFAPAATNLANDPRRSMSHIHPSEREDMIPGTFEQTREIMLYGTFLIPLIHGWLPEPGSDAQAALARSARTYEDAQHLMFREEDLEMKFIGEGLTLEEQTTLDDIMTIKTFLSSSGTQLTNSGLETIRKALAPGSVAILFRNDHFSTLYKNPQNDELMHLVTDMGLAGHDEIVWESLPDINGQHCAFYSGDFRPVGGDTQSRQAASDGDSRLGGSEASTDTNAAPSGRHRRVASSSAEQEDHDLALAIQLQEEENERHEEEIARRRRESGNTQKQQGKSSRARNTSSNDIRLSRSDGAGSSGPRGGNAGGSSQSQAAPAEFPLESPPLQTSNLPSSPDETLPSYEHAATQPAFDPPPHHPAHPNVSPEVGRRLRGLSATARQAERIRLAQARPQPRVQPLGGGESKAESGGAGERKGQGLCCYVREGS</sequence>
<dbReference type="PANTHER" id="PTHR18063">
    <property type="entry name" value="NF-E2 INDUCIBLE PROTEIN"/>
    <property type="match status" value="1"/>
</dbReference>
<feature type="compositionally biased region" description="Acidic residues" evidence="1">
    <location>
        <begin position="205"/>
        <end position="217"/>
    </location>
</feature>
<name>L8FV25_PSED2</name>
<dbReference type="InParanoid" id="L8FV25"/>
<dbReference type="GO" id="GO:0005829">
    <property type="term" value="C:cytosol"/>
    <property type="evidence" value="ECO:0007669"/>
    <property type="project" value="TreeGrafter"/>
</dbReference>
<protein>
    <recommendedName>
        <fullName evidence="2">MINDY deubiquitinase domain-containing protein</fullName>
    </recommendedName>
</protein>
<dbReference type="VEuPathDB" id="FungiDB:GMDG_06956"/>
<dbReference type="InterPro" id="IPR007518">
    <property type="entry name" value="MINDY"/>
</dbReference>
<dbReference type="GO" id="GO:0071944">
    <property type="term" value="C:cell periphery"/>
    <property type="evidence" value="ECO:0007669"/>
    <property type="project" value="TreeGrafter"/>
</dbReference>
<dbReference type="Proteomes" id="UP000011064">
    <property type="component" value="Unassembled WGS sequence"/>
</dbReference>
<dbReference type="GO" id="GO:0071108">
    <property type="term" value="P:protein K48-linked deubiquitination"/>
    <property type="evidence" value="ECO:0007669"/>
    <property type="project" value="TreeGrafter"/>
</dbReference>
<dbReference type="OrthoDB" id="10261212at2759"/>
<proteinExistence type="predicted"/>
<feature type="region of interest" description="Disordered" evidence="1">
    <location>
        <begin position="647"/>
        <end position="879"/>
    </location>
</feature>
<dbReference type="Pfam" id="PF04424">
    <property type="entry name" value="MINDY_DUB"/>
    <property type="match status" value="1"/>
</dbReference>
<feature type="compositionally biased region" description="Polar residues" evidence="1">
    <location>
        <begin position="721"/>
        <end position="741"/>
    </location>
</feature>
<feature type="compositionally biased region" description="Pro residues" evidence="1">
    <location>
        <begin position="191"/>
        <end position="201"/>
    </location>
</feature>
<feature type="compositionally biased region" description="Polar residues" evidence="1">
    <location>
        <begin position="130"/>
        <end position="153"/>
    </location>
</feature>
<dbReference type="HOGENOM" id="CLU_007080_1_1_1"/>
<dbReference type="AlphaFoldDB" id="L8FV25"/>